<dbReference type="Pfam" id="PF02879">
    <property type="entry name" value="PGM_PMM_II"/>
    <property type="match status" value="1"/>
</dbReference>
<evidence type="ECO:0000256" key="7">
    <source>
        <dbReference type="RuleBase" id="RU004326"/>
    </source>
</evidence>
<dbReference type="PRINTS" id="PR00509">
    <property type="entry name" value="PGMPMM"/>
</dbReference>
<dbReference type="AlphaFoldDB" id="A0A0G1SP04"/>
<sequence>TADILPLMDLGKIFKAYDIRGVFPDEIDEAKVRRIAMAYAKFTGAKTVAVGRDVRLSGPKLQKAVIDGLTEAGVNVEDIGPVPTDMLYFAVGFYHFDGGIQVSASHNPKEFNGLKMVRQGVEAISSDSGLNEIRELAESNQTLSALTPGKLATKEVEEDYFDYLTKFVHFDSGEAMRSRFPSGTMDTAPNLKIVANNNFGLSGNIAQKFLNRIHNDHIQLIELNFEPDGNFPKGRPDPLQKENRQETSELIVETKADFGVAWDADGDRCYISDERGEVIEGSHLTALLGVHLLKDNQGQKILYDPRNIWAVEESVKASGGVALLNKAGHTFIKNRMRQEDALFAGESSGHYYFRDFYYADNGLIPLLLVLNIISKSSKKVSEIVAPLRDKYPVSGEMNFEVPDKEKVTKLIEKRYGDGVVDRTDGLSVSFDSWRFNLRSSNTENLLRLNVEARSKKTCDERAAELSGIVKSA</sequence>
<dbReference type="PANTHER" id="PTHR43771:SF1">
    <property type="entry name" value="PHOSPHOMANNOMUTASE"/>
    <property type="match status" value="1"/>
</dbReference>
<dbReference type="PROSITE" id="PS00710">
    <property type="entry name" value="PGM_PMM"/>
    <property type="match status" value="1"/>
</dbReference>
<dbReference type="InterPro" id="IPR016066">
    <property type="entry name" value="A-D-PHexomutase_CS"/>
</dbReference>
<feature type="domain" description="Alpha-D-phosphohexomutase alpha/beta/alpha" evidence="9">
    <location>
        <begin position="12"/>
        <end position="141"/>
    </location>
</feature>
<keyword evidence="3" id="KW-0597">Phosphoprotein</keyword>
<dbReference type="GO" id="GO:0005975">
    <property type="term" value="P:carbohydrate metabolic process"/>
    <property type="evidence" value="ECO:0007669"/>
    <property type="project" value="InterPro"/>
</dbReference>
<dbReference type="Pfam" id="PF02878">
    <property type="entry name" value="PGM_PMM_I"/>
    <property type="match status" value="1"/>
</dbReference>
<evidence type="ECO:0000259" key="11">
    <source>
        <dbReference type="Pfam" id="PF02880"/>
    </source>
</evidence>
<feature type="domain" description="Alpha-D-phosphohexomutase alpha/beta/alpha" evidence="10">
    <location>
        <begin position="189"/>
        <end position="276"/>
    </location>
</feature>
<dbReference type="InterPro" id="IPR016055">
    <property type="entry name" value="A-D-PHexomutase_a/b/a-I/II/III"/>
</dbReference>
<keyword evidence="5 7" id="KW-0460">Magnesium</keyword>
<gene>
    <name evidence="12" type="ORF">UX60_C0017G0007</name>
</gene>
<comment type="cofactor">
    <cofactor evidence="1">
        <name>Mg(2+)</name>
        <dbReference type="ChEBI" id="CHEBI:18420"/>
    </cofactor>
</comment>
<evidence type="ECO:0000256" key="5">
    <source>
        <dbReference type="ARBA" id="ARBA00022842"/>
    </source>
</evidence>
<dbReference type="GO" id="GO:0000287">
    <property type="term" value="F:magnesium ion binding"/>
    <property type="evidence" value="ECO:0007669"/>
    <property type="project" value="InterPro"/>
</dbReference>
<dbReference type="InterPro" id="IPR005845">
    <property type="entry name" value="A-D-PHexomutase_a/b/a-II"/>
</dbReference>
<evidence type="ECO:0000256" key="1">
    <source>
        <dbReference type="ARBA" id="ARBA00001946"/>
    </source>
</evidence>
<dbReference type="GO" id="GO:0016868">
    <property type="term" value="F:intramolecular phosphotransferase activity"/>
    <property type="evidence" value="ECO:0007669"/>
    <property type="project" value="InterPro"/>
</dbReference>
<dbReference type="PANTHER" id="PTHR43771">
    <property type="entry name" value="PHOSPHOMANNOMUTASE"/>
    <property type="match status" value="1"/>
</dbReference>
<protein>
    <recommendedName>
        <fullName evidence="14">Phosphomannomutase</fullName>
    </recommendedName>
</protein>
<evidence type="ECO:0000256" key="4">
    <source>
        <dbReference type="ARBA" id="ARBA00022723"/>
    </source>
</evidence>
<dbReference type="Pfam" id="PF02880">
    <property type="entry name" value="PGM_PMM_III"/>
    <property type="match status" value="1"/>
</dbReference>
<dbReference type="InterPro" id="IPR005844">
    <property type="entry name" value="A-D-PHexomutase_a/b/a-I"/>
</dbReference>
<comment type="caution">
    <text evidence="12">The sequence shown here is derived from an EMBL/GenBank/DDBJ whole genome shotgun (WGS) entry which is preliminary data.</text>
</comment>
<dbReference type="Gene3D" id="3.40.120.10">
    <property type="entry name" value="Alpha-D-Glucose-1,6-Bisphosphate, subunit A, domain 3"/>
    <property type="match status" value="3"/>
</dbReference>
<evidence type="ECO:0000313" key="13">
    <source>
        <dbReference type="Proteomes" id="UP000034487"/>
    </source>
</evidence>
<proteinExistence type="inferred from homology"/>
<evidence type="ECO:0000259" key="10">
    <source>
        <dbReference type="Pfam" id="PF02879"/>
    </source>
</evidence>
<dbReference type="PATRIC" id="fig|1618335.3.peg.251"/>
<evidence type="ECO:0000259" key="8">
    <source>
        <dbReference type="Pfam" id="PF00408"/>
    </source>
</evidence>
<dbReference type="CDD" id="cd03089">
    <property type="entry name" value="PMM_PGM"/>
    <property type="match status" value="1"/>
</dbReference>
<dbReference type="Proteomes" id="UP000034487">
    <property type="component" value="Unassembled WGS sequence"/>
</dbReference>
<evidence type="ECO:0000259" key="9">
    <source>
        <dbReference type="Pfam" id="PF02878"/>
    </source>
</evidence>
<keyword evidence="4 7" id="KW-0479">Metal-binding</keyword>
<dbReference type="InterPro" id="IPR005846">
    <property type="entry name" value="A-D-PHexomutase_a/b/a-III"/>
</dbReference>
<feature type="domain" description="Alpha-D-phosphohexomutase C-terminal" evidence="8">
    <location>
        <begin position="396"/>
        <end position="465"/>
    </location>
</feature>
<evidence type="ECO:0000256" key="3">
    <source>
        <dbReference type="ARBA" id="ARBA00022553"/>
    </source>
</evidence>
<dbReference type="InterPro" id="IPR036900">
    <property type="entry name" value="A-D-PHexomutase_C_sf"/>
</dbReference>
<name>A0A0G1SP04_9BACT</name>
<organism evidence="12 13">
    <name type="scientific">Berkelbacteria bacterium GW2011_GWA2_46_7</name>
    <dbReference type="NCBI Taxonomy" id="1618335"/>
    <lineage>
        <taxon>Bacteria</taxon>
        <taxon>Candidatus Berkelbacteria</taxon>
    </lineage>
</organism>
<accession>A0A0G1SP04</accession>
<comment type="similarity">
    <text evidence="2 7">Belongs to the phosphohexose mutase family.</text>
</comment>
<feature type="domain" description="Alpha-D-phosphohexomutase alpha/beta/alpha" evidence="11">
    <location>
        <begin position="281"/>
        <end position="389"/>
    </location>
</feature>
<dbReference type="Gene3D" id="3.30.310.50">
    <property type="entry name" value="Alpha-D-phosphohexomutase, C-terminal domain"/>
    <property type="match status" value="1"/>
</dbReference>
<evidence type="ECO:0008006" key="14">
    <source>
        <dbReference type="Google" id="ProtNLM"/>
    </source>
</evidence>
<feature type="non-terminal residue" evidence="12">
    <location>
        <position position="1"/>
    </location>
</feature>
<keyword evidence="6" id="KW-0413">Isomerase</keyword>
<dbReference type="InterPro" id="IPR005841">
    <property type="entry name" value="Alpha-D-phosphohexomutase_SF"/>
</dbReference>
<dbReference type="SUPFAM" id="SSF55957">
    <property type="entry name" value="Phosphoglucomutase, C-terminal domain"/>
    <property type="match status" value="1"/>
</dbReference>
<evidence type="ECO:0000256" key="6">
    <source>
        <dbReference type="ARBA" id="ARBA00023235"/>
    </source>
</evidence>
<evidence type="ECO:0000313" key="12">
    <source>
        <dbReference type="EMBL" id="KKU43773.1"/>
    </source>
</evidence>
<dbReference type="EMBL" id="LCMV01000017">
    <property type="protein sequence ID" value="KKU43773.1"/>
    <property type="molecule type" value="Genomic_DNA"/>
</dbReference>
<reference evidence="12 13" key="1">
    <citation type="journal article" date="2015" name="Nature">
        <title>rRNA introns, odd ribosomes, and small enigmatic genomes across a large radiation of phyla.</title>
        <authorList>
            <person name="Brown C.T."/>
            <person name="Hug L.A."/>
            <person name="Thomas B.C."/>
            <person name="Sharon I."/>
            <person name="Castelle C.J."/>
            <person name="Singh A."/>
            <person name="Wilkins M.J."/>
            <person name="Williams K.H."/>
            <person name="Banfield J.F."/>
        </authorList>
    </citation>
    <scope>NUCLEOTIDE SEQUENCE [LARGE SCALE GENOMIC DNA]</scope>
</reference>
<dbReference type="InterPro" id="IPR005843">
    <property type="entry name" value="A-D-PHexomutase_C"/>
</dbReference>
<evidence type="ECO:0000256" key="2">
    <source>
        <dbReference type="ARBA" id="ARBA00010231"/>
    </source>
</evidence>
<dbReference type="SUPFAM" id="SSF53738">
    <property type="entry name" value="Phosphoglucomutase, first 3 domains"/>
    <property type="match status" value="3"/>
</dbReference>
<dbReference type="Pfam" id="PF00408">
    <property type="entry name" value="PGM_PMM_IV"/>
    <property type="match status" value="1"/>
</dbReference>